<dbReference type="PANTHER" id="PTHR43415">
    <property type="entry name" value="SPERMIDINE N(1)-ACETYLTRANSFERASE"/>
    <property type="match status" value="1"/>
</dbReference>
<dbReference type="Gene3D" id="3.40.630.30">
    <property type="match status" value="1"/>
</dbReference>
<protein>
    <submittedName>
        <fullName evidence="2">GNAT family N-acetyltransferase</fullName>
    </submittedName>
</protein>
<comment type="caution">
    <text evidence="2">The sequence shown here is derived from an EMBL/GenBank/DDBJ whole genome shotgun (WGS) entry which is preliminary data.</text>
</comment>
<reference evidence="2" key="1">
    <citation type="journal article" date="2021" name="mSystems">
        <title>Bacteria and Archaea Synergistically Convert Glycine Betaine to Biogenic Methane in the Formosa Cold Seep of the South China Sea.</title>
        <authorList>
            <person name="Li L."/>
            <person name="Zhang W."/>
            <person name="Zhang S."/>
            <person name="Song L."/>
            <person name="Sun Q."/>
            <person name="Zhang H."/>
            <person name="Xiang H."/>
            <person name="Dong X."/>
        </authorList>
    </citation>
    <scope>NUCLEOTIDE SEQUENCE</scope>
    <source>
        <strain evidence="2">ZWT</strain>
    </source>
</reference>
<name>A0A9J6NVN3_9CLOT</name>
<dbReference type="RefSeq" id="WP_250857387.1">
    <property type="nucleotide sequence ID" value="NZ_JAGSOJ010000001.1"/>
</dbReference>
<dbReference type="Proteomes" id="UP001056429">
    <property type="component" value="Unassembled WGS sequence"/>
</dbReference>
<dbReference type="Pfam" id="PF13302">
    <property type="entry name" value="Acetyltransf_3"/>
    <property type="match status" value="1"/>
</dbReference>
<dbReference type="AlphaFoldDB" id="A0A9J6NVN3"/>
<evidence type="ECO:0000259" key="1">
    <source>
        <dbReference type="PROSITE" id="PS51186"/>
    </source>
</evidence>
<dbReference type="PANTHER" id="PTHR43415:SF3">
    <property type="entry name" value="GNAT-FAMILY ACETYLTRANSFERASE"/>
    <property type="match status" value="1"/>
</dbReference>
<keyword evidence="3" id="KW-1185">Reference proteome</keyword>
<reference evidence="2" key="2">
    <citation type="submission" date="2021-04" db="EMBL/GenBank/DDBJ databases">
        <authorList>
            <person name="Dong X."/>
        </authorList>
    </citation>
    <scope>NUCLEOTIDE SEQUENCE</scope>
    <source>
        <strain evidence="2">ZWT</strain>
    </source>
</reference>
<proteinExistence type="predicted"/>
<dbReference type="PROSITE" id="PS51186">
    <property type="entry name" value="GNAT"/>
    <property type="match status" value="1"/>
</dbReference>
<dbReference type="InterPro" id="IPR000182">
    <property type="entry name" value="GNAT_dom"/>
</dbReference>
<evidence type="ECO:0000313" key="2">
    <source>
        <dbReference type="EMBL" id="MCM1988522.1"/>
    </source>
</evidence>
<feature type="domain" description="N-acetyltransferase" evidence="1">
    <location>
        <begin position="3"/>
        <end position="162"/>
    </location>
</feature>
<sequence length="179" mass="21281">MKIRFQEFKNEIEDLLEFMTSNTWEFHATPNVNPDRIRAAYDNEYYTGDGCKTFWVISDDDKRVGMLRVYDLDDGAPLFDIRISSEYKGRGLGTTTIKWLVNYIFNNYTDTNRIEGDTRQDNYAMRCVFNKCGFVKESHYRKAWECRNGEVYDTIGYGITREDWENKKITPVNWNDFKC</sequence>
<evidence type="ECO:0000313" key="3">
    <source>
        <dbReference type="Proteomes" id="UP001056429"/>
    </source>
</evidence>
<gene>
    <name evidence="2" type="ORF">KDK92_02135</name>
</gene>
<dbReference type="GO" id="GO:0016747">
    <property type="term" value="F:acyltransferase activity, transferring groups other than amino-acyl groups"/>
    <property type="evidence" value="ECO:0007669"/>
    <property type="project" value="InterPro"/>
</dbReference>
<dbReference type="CDD" id="cd04301">
    <property type="entry name" value="NAT_SF"/>
    <property type="match status" value="1"/>
</dbReference>
<dbReference type="EMBL" id="JAGSOJ010000001">
    <property type="protein sequence ID" value="MCM1988522.1"/>
    <property type="molecule type" value="Genomic_DNA"/>
</dbReference>
<dbReference type="InterPro" id="IPR016181">
    <property type="entry name" value="Acyl_CoA_acyltransferase"/>
</dbReference>
<accession>A0A9J6NVN3</accession>
<organism evidence="2 3">
    <name type="scientific">Oceanirhabdus seepicola</name>
    <dbReference type="NCBI Taxonomy" id="2828781"/>
    <lineage>
        <taxon>Bacteria</taxon>
        <taxon>Bacillati</taxon>
        <taxon>Bacillota</taxon>
        <taxon>Clostridia</taxon>
        <taxon>Eubacteriales</taxon>
        <taxon>Clostridiaceae</taxon>
        <taxon>Oceanirhabdus</taxon>
    </lineage>
</organism>
<dbReference type="SUPFAM" id="SSF55729">
    <property type="entry name" value="Acyl-CoA N-acyltransferases (Nat)"/>
    <property type="match status" value="1"/>
</dbReference>